<sequence length="193" mass="21260">MTTTNMPPGTNTEAQHFRSIPWCIPILTDPDFAIQPTVTRHLQPHTTENHLLSLTLNTTSTISAWCSLYRKPSTSARNAKDEVRTLLALRAGLDGYGGICHGGVTATIFDEVMSLLVAVCRESTGLRPDNVTADLRVRYLRPVLTPSVVLCSAKVREVKGERKYFVDGEFVDENGVVLARGEGLFVHKPVENL</sequence>
<dbReference type="SUPFAM" id="SSF54637">
    <property type="entry name" value="Thioesterase/thiol ester dehydrase-isomerase"/>
    <property type="match status" value="1"/>
</dbReference>
<proteinExistence type="predicted"/>
<dbReference type="GeneID" id="89971316"/>
<dbReference type="Proteomes" id="UP001358417">
    <property type="component" value="Unassembled WGS sequence"/>
</dbReference>
<accession>A0AAV9NBJ8</accession>
<name>A0AAV9NBJ8_9EURO</name>
<organism evidence="2 3">
    <name type="scientific">Exophiala bonariae</name>
    <dbReference type="NCBI Taxonomy" id="1690606"/>
    <lineage>
        <taxon>Eukaryota</taxon>
        <taxon>Fungi</taxon>
        <taxon>Dikarya</taxon>
        <taxon>Ascomycota</taxon>
        <taxon>Pezizomycotina</taxon>
        <taxon>Eurotiomycetes</taxon>
        <taxon>Chaetothyriomycetidae</taxon>
        <taxon>Chaetothyriales</taxon>
        <taxon>Herpotrichiellaceae</taxon>
        <taxon>Exophiala</taxon>
    </lineage>
</organism>
<dbReference type="RefSeq" id="XP_064705697.1">
    <property type="nucleotide sequence ID" value="XM_064846717.1"/>
</dbReference>
<evidence type="ECO:0000313" key="3">
    <source>
        <dbReference type="Proteomes" id="UP001358417"/>
    </source>
</evidence>
<dbReference type="PANTHER" id="PTHR47260:SF6">
    <property type="entry name" value="THIOESTERASE DOMAIN-CONTAINING PROTEIN"/>
    <property type="match status" value="1"/>
</dbReference>
<evidence type="ECO:0000313" key="2">
    <source>
        <dbReference type="EMBL" id="KAK5051470.1"/>
    </source>
</evidence>
<dbReference type="PANTHER" id="PTHR47260">
    <property type="entry name" value="UPF0644 PROTEIN PB2B4.06"/>
    <property type="match status" value="1"/>
</dbReference>
<protein>
    <recommendedName>
        <fullName evidence="1">Thioesterase domain-containing protein</fullName>
    </recommendedName>
</protein>
<keyword evidence="3" id="KW-1185">Reference proteome</keyword>
<evidence type="ECO:0000259" key="1">
    <source>
        <dbReference type="Pfam" id="PF03061"/>
    </source>
</evidence>
<reference evidence="2 3" key="1">
    <citation type="submission" date="2023-08" db="EMBL/GenBank/DDBJ databases">
        <title>Black Yeasts Isolated from many extreme environments.</title>
        <authorList>
            <person name="Coleine C."/>
            <person name="Stajich J.E."/>
            <person name="Selbmann L."/>
        </authorList>
    </citation>
    <scope>NUCLEOTIDE SEQUENCE [LARGE SCALE GENOMIC DNA]</scope>
    <source>
        <strain evidence="2 3">CCFEE 5792</strain>
    </source>
</reference>
<dbReference type="InterPro" id="IPR006683">
    <property type="entry name" value="Thioestr_dom"/>
</dbReference>
<dbReference type="Pfam" id="PF03061">
    <property type="entry name" value="4HBT"/>
    <property type="match status" value="1"/>
</dbReference>
<comment type="caution">
    <text evidence="2">The sequence shown here is derived from an EMBL/GenBank/DDBJ whole genome shotgun (WGS) entry which is preliminary data.</text>
</comment>
<dbReference type="EMBL" id="JAVRRD010000015">
    <property type="protein sequence ID" value="KAK5051470.1"/>
    <property type="molecule type" value="Genomic_DNA"/>
</dbReference>
<dbReference type="InterPro" id="IPR029069">
    <property type="entry name" value="HotDog_dom_sf"/>
</dbReference>
<dbReference type="Gene3D" id="3.10.129.10">
    <property type="entry name" value="Hotdog Thioesterase"/>
    <property type="match status" value="1"/>
</dbReference>
<dbReference type="AlphaFoldDB" id="A0AAV9NBJ8"/>
<gene>
    <name evidence="2" type="ORF">LTR84_003122</name>
</gene>
<dbReference type="CDD" id="cd03443">
    <property type="entry name" value="PaaI_thioesterase"/>
    <property type="match status" value="1"/>
</dbReference>
<feature type="domain" description="Thioesterase" evidence="1">
    <location>
        <begin position="97"/>
        <end position="177"/>
    </location>
</feature>
<dbReference type="InterPro" id="IPR052061">
    <property type="entry name" value="PTE-AB_protein"/>
</dbReference>